<dbReference type="Pfam" id="PF02319">
    <property type="entry name" value="WHD_E2F_TDP"/>
    <property type="match status" value="2"/>
</dbReference>
<dbReference type="GO" id="GO:0006891">
    <property type="term" value="P:intra-Golgi vesicle-mediated transport"/>
    <property type="evidence" value="ECO:0007669"/>
    <property type="project" value="InterPro"/>
</dbReference>
<feature type="region of interest" description="Disordered" evidence="17">
    <location>
        <begin position="1187"/>
        <end position="1235"/>
    </location>
</feature>
<keyword evidence="8 15" id="KW-0238">DNA-binding</keyword>
<dbReference type="GO" id="GO:0017119">
    <property type="term" value="C:Golgi transport complex"/>
    <property type="evidence" value="ECO:0007669"/>
    <property type="project" value="InterPro"/>
</dbReference>
<keyword evidence="7" id="KW-0333">Golgi apparatus</keyword>
<evidence type="ECO:0000256" key="7">
    <source>
        <dbReference type="ARBA" id="ARBA00023034"/>
    </source>
</evidence>
<dbReference type="InterPro" id="IPR003316">
    <property type="entry name" value="E2F_WHTH_DNA-bd_dom"/>
</dbReference>
<organism evidence="19 20">
    <name type="scientific">Cirrhinus molitorella</name>
    <name type="common">mud carp</name>
    <dbReference type="NCBI Taxonomy" id="172907"/>
    <lineage>
        <taxon>Eukaryota</taxon>
        <taxon>Metazoa</taxon>
        <taxon>Chordata</taxon>
        <taxon>Craniata</taxon>
        <taxon>Vertebrata</taxon>
        <taxon>Euteleostomi</taxon>
        <taxon>Actinopterygii</taxon>
        <taxon>Neopterygii</taxon>
        <taxon>Teleostei</taxon>
        <taxon>Ostariophysi</taxon>
        <taxon>Cypriniformes</taxon>
        <taxon>Cyprinidae</taxon>
        <taxon>Labeoninae</taxon>
        <taxon>Labeonini</taxon>
        <taxon>Cirrhinus</taxon>
    </lineage>
</organism>
<feature type="compositionally biased region" description="Polar residues" evidence="17">
    <location>
        <begin position="1210"/>
        <end position="1221"/>
    </location>
</feature>
<feature type="region of interest" description="Disordered" evidence="17">
    <location>
        <begin position="1486"/>
        <end position="1568"/>
    </location>
</feature>
<dbReference type="EMBL" id="JAUYZG010000012">
    <property type="protein sequence ID" value="KAK2893088.1"/>
    <property type="molecule type" value="Genomic_DNA"/>
</dbReference>
<keyword evidence="12 15" id="KW-0539">Nucleus</keyword>
<comment type="function">
    <text evidence="14">Atypical E2F transcription factor that participates in various processes such as angiogenesis and polyploidization of specialized cells. Mainly acts as a transcription repressor that binds DNA independently of DP proteins and specifically recognizes the E2 recognition site 5'-TTTC[CG]CGC-3'. Directly represses transcription of classical E2F transcription factors such as e2f1. Acts as a regulator of S-phase by recognizing and binding the E2-related site 5'-TTCCCGCC-3' and mediating repression of G1/S-regulated genes. Acts as a promoter of sprouting angiogenesis, possibly by acting as a transcription activator and promoting expression of vegfa.</text>
</comment>
<feature type="domain" description="E2F/DP family winged-helix DNA-binding" evidence="18">
    <location>
        <begin position="1080"/>
        <end position="1165"/>
    </location>
</feature>
<evidence type="ECO:0000256" key="10">
    <source>
        <dbReference type="ARBA" id="ARBA00023159"/>
    </source>
</evidence>
<dbReference type="InterPro" id="IPR048485">
    <property type="entry name" value="COG5_helical"/>
</dbReference>
<dbReference type="GO" id="GO:0045892">
    <property type="term" value="P:negative regulation of DNA-templated transcription"/>
    <property type="evidence" value="ECO:0007669"/>
    <property type="project" value="UniProtKB-ARBA"/>
</dbReference>
<dbReference type="InterPro" id="IPR049176">
    <property type="entry name" value="COG5_N"/>
</dbReference>
<dbReference type="GO" id="GO:0001946">
    <property type="term" value="P:lymphangiogenesis"/>
    <property type="evidence" value="ECO:0007669"/>
    <property type="project" value="UniProtKB-ARBA"/>
</dbReference>
<protein>
    <recommendedName>
        <fullName evidence="4">Conserved oligomeric Golgi complex subunit 5</fullName>
    </recommendedName>
</protein>
<keyword evidence="10" id="KW-0010">Activator</keyword>
<evidence type="ECO:0000256" key="1">
    <source>
        <dbReference type="ARBA" id="ARBA00004123"/>
    </source>
</evidence>
<dbReference type="InterPro" id="IPR036388">
    <property type="entry name" value="WH-like_DNA-bd_sf"/>
</dbReference>
<sequence>MEASPESTANSLLKDECYVDFLKEDFDVKTYTAQAIHHAVIAEQLAKLAEGISQLDKELHCQVVARHEDLLAQATGIESLEGVLQMMQTRIAALQSAVDRIRTKIVDPYNKIVARTAQLARLQVACDLLRRIIRILYLSKRLQGQLQGGSREITKAAQSLNELDYLSQGVDLSGIDVIENDLLFISRARLEVENQAKRLLEQGMEIQNPSQVGTALQVFYNLGSLRETIRSVVDGYRTSVQENVVNALDIKVLTQPANTRGAPGRAAMPTPGNTAAFRAALWTNLEKLMDQICAACGQVQHLQKVLTKKRDPVSHVCFIDEIVKDGQPDILHTFWSSVTQTLSKELQKATAASTFLKQALEGEYPKLLRLYNELWKRLQQYSASIQGVLVSSGAGLDVELPASDHDTEDLFTQTKPDYDPEKDLKDSLQPYEAAYLSKSLSRLFDPINLVFPQGGRNPPSNDELDSIIKTIASELNVASVDSGLTIAVAKNAAKTVQLFCVKSEQLLCTQGDASQVIGPLTEGQRRNIAVVNSLFRLQQAVAKVISGLGTFPPAAAQSLTASLESVQALMSSAVQPLLNSVTDSVEAILITMHQEDFSGPLPAGGRPDVPCSLYMRELQGFIARVMNDYFRPLQCLDFLYDSTENIAQRAITLFIRHASLLRPLGEGGKMRLAADFAQMELAVAPLCRRVSDLGKAYRLLRSFRPLLFQTSEHIASSQALGDLIPYSTILHFLFTRAPAELKSPHQRAEWSISRYSQWLDDHPSEKDRLTLIRGALEAYVQSVRARQGKEFAPVYPIMLQLLQKATSDFPTPGRKFKMEMKCLTLKDLLSVRTLVNKTGSDDTGNMNDQKENICMDRRKMTPLKCESAAAAVNGFRRVSSPDITHITPIKHVERAHPDPWTPTANLKMLISAASPDIRDREMKKTLFRPIENEEKAVEEDEEEELDDSCQYEALDDSERRPSRKQKSLGLLCQKFLALYPDYPEASETINISLDEVATTLGVERRRIYDIVNVLESLMLVNRMAKNLYVWHGRSALPQTLQNLHQAGREQGYHLQMDQREGSSPYAAYHMQNTHAASSRRKDKSLRIMSQKFVMLFLVSKTRTVTLDTAAKILIEEGQDESSHSKYKTKVRRLYDIANVLTSLNLIKKLHVREEKSRKPVFKWIGPADFHSSSDLDDLRVSEAQIISTGERREKMTRHSSFQVIPAPGHSVNQRRISSAPSTPHRPTDEPVDYSRKGVNTSAVCRLQFGDSVQPSGSPVVSSTGLASLAVPLQADVPYASLPVSAQFAHHPLAYLPSLPQTPLLMVYSGHVPDAATQRSPVSGHREENLKKRERREQDDDDQTAKRSKRTASIESEMTESLSSSTRRSPICSREGSPWDEASFGPMNEEDAVPPSPKDPLLSSHYLYVPNTAGLNGLNFLMPAGHTQGGVPAVAMPYFLVHSPLIAGAMPTSGAEGAASSLSFSMPTVLSPARFVMAGGAFGVAETLNSPEHHGHRLPAATLSPQGPRAQESPQPAQTQTPVTPKEAAVGYKSFFETPGAFGSLSTSPAARKRGSAQRRLDIGHAAAN</sequence>
<feature type="coiled-coil region" evidence="16">
    <location>
        <begin position="77"/>
        <end position="104"/>
    </location>
</feature>
<keyword evidence="20" id="KW-1185">Reference proteome</keyword>
<comment type="similarity">
    <text evidence="3 15">Belongs to the E2F/DP family.</text>
</comment>
<evidence type="ECO:0000256" key="12">
    <source>
        <dbReference type="ARBA" id="ARBA00023242"/>
    </source>
</evidence>
<evidence type="ECO:0000256" key="2">
    <source>
        <dbReference type="ARBA" id="ARBA00004395"/>
    </source>
</evidence>
<dbReference type="GO" id="GO:0008045">
    <property type="term" value="P:motor neuron axon guidance"/>
    <property type="evidence" value="ECO:0007669"/>
    <property type="project" value="UniProtKB-ARBA"/>
</dbReference>
<evidence type="ECO:0000256" key="3">
    <source>
        <dbReference type="ARBA" id="ARBA00010940"/>
    </source>
</evidence>
<dbReference type="FunFam" id="1.10.10.10:FF:000100">
    <property type="entry name" value="E2F transcription factor 8"/>
    <property type="match status" value="1"/>
</dbReference>
<dbReference type="PANTHER" id="PTHR13228">
    <property type="entry name" value="CONSERVED OLIGOMERIC GOLGI COMPLEX COMPONENT 5"/>
    <property type="match status" value="1"/>
</dbReference>
<evidence type="ECO:0000256" key="4">
    <source>
        <dbReference type="ARBA" id="ARBA00020974"/>
    </source>
</evidence>
<feature type="domain" description="E2F/DP family winged-helix DNA-binding" evidence="18">
    <location>
        <begin position="963"/>
        <end position="1032"/>
    </location>
</feature>
<feature type="compositionally biased region" description="Acidic residues" evidence="17">
    <location>
        <begin position="936"/>
        <end position="955"/>
    </location>
</feature>
<reference evidence="19" key="1">
    <citation type="submission" date="2023-08" db="EMBL/GenBank/DDBJ databases">
        <title>Chromosome-level Genome Assembly of mud carp (Cirrhinus molitorella).</title>
        <authorList>
            <person name="Liu H."/>
        </authorList>
    </citation>
    <scope>NUCLEOTIDE SEQUENCE</scope>
    <source>
        <strain evidence="19">Prfri</strain>
        <tissue evidence="19">Muscle</tissue>
    </source>
</reference>
<evidence type="ECO:0000256" key="11">
    <source>
        <dbReference type="ARBA" id="ARBA00023163"/>
    </source>
</evidence>
<evidence type="ECO:0000256" key="16">
    <source>
        <dbReference type="SAM" id="Coils"/>
    </source>
</evidence>
<evidence type="ECO:0000313" key="19">
    <source>
        <dbReference type="EMBL" id="KAK2893088.1"/>
    </source>
</evidence>
<feature type="compositionally biased region" description="Basic and acidic residues" evidence="17">
    <location>
        <begin position="1225"/>
        <end position="1235"/>
    </location>
</feature>
<dbReference type="SMART" id="SM01372">
    <property type="entry name" value="E2F_TDP"/>
    <property type="match status" value="2"/>
</dbReference>
<accession>A0AA88TPP3</accession>
<dbReference type="GO" id="GO:0000139">
    <property type="term" value="C:Golgi membrane"/>
    <property type="evidence" value="ECO:0007669"/>
    <property type="project" value="UniProtKB-SubCell"/>
</dbReference>
<evidence type="ECO:0000256" key="14">
    <source>
        <dbReference type="ARBA" id="ARBA00058973"/>
    </source>
</evidence>
<evidence type="ECO:0000313" key="20">
    <source>
        <dbReference type="Proteomes" id="UP001187343"/>
    </source>
</evidence>
<dbReference type="Pfam" id="PF10392">
    <property type="entry name" value="COG5_N"/>
    <property type="match status" value="1"/>
</dbReference>
<dbReference type="SUPFAM" id="SSF46785">
    <property type="entry name" value="Winged helix' DNA-binding domain"/>
    <property type="match status" value="2"/>
</dbReference>
<feature type="region of interest" description="Disordered" evidence="17">
    <location>
        <begin position="931"/>
        <end position="962"/>
    </location>
</feature>
<comment type="subcellular location">
    <subcellularLocation>
        <location evidence="2">Golgi apparatus membrane</location>
        <topology evidence="2">Peripheral membrane protein</topology>
    </subcellularLocation>
    <subcellularLocation>
        <location evidence="1 15">Nucleus</location>
    </subcellularLocation>
</comment>
<evidence type="ECO:0000256" key="13">
    <source>
        <dbReference type="ARBA" id="ARBA00023306"/>
    </source>
</evidence>
<keyword evidence="5" id="KW-0678">Repressor</keyword>
<dbReference type="GO" id="GO:0003700">
    <property type="term" value="F:DNA-binding transcription factor activity"/>
    <property type="evidence" value="ECO:0007669"/>
    <property type="project" value="UniProtKB-ARBA"/>
</dbReference>
<name>A0AA88TPP3_9TELE</name>
<gene>
    <name evidence="19" type="ORF">Q8A67_013076</name>
</gene>
<dbReference type="GO" id="GO:0005667">
    <property type="term" value="C:transcription regulator complex"/>
    <property type="evidence" value="ECO:0007669"/>
    <property type="project" value="InterPro"/>
</dbReference>
<comment type="caution">
    <text evidence="19">The sequence shown here is derived from an EMBL/GenBank/DDBJ whole genome shotgun (WGS) entry which is preliminary data.</text>
</comment>
<feature type="compositionally biased region" description="Low complexity" evidence="17">
    <location>
        <begin position="1513"/>
        <end position="1524"/>
    </location>
</feature>
<dbReference type="PANTHER" id="PTHR13228:SF3">
    <property type="entry name" value="CONSERVED OLIGOMERIC GOLGI COMPLEX SUBUNIT 5"/>
    <property type="match status" value="1"/>
</dbReference>
<dbReference type="GO" id="GO:0003677">
    <property type="term" value="F:DNA binding"/>
    <property type="evidence" value="ECO:0007669"/>
    <property type="project" value="UniProtKB-KW"/>
</dbReference>
<keyword evidence="6 15" id="KW-0805">Transcription regulation</keyword>
<evidence type="ECO:0000259" key="18">
    <source>
        <dbReference type="SMART" id="SM01372"/>
    </source>
</evidence>
<dbReference type="Proteomes" id="UP001187343">
    <property type="component" value="Unassembled WGS sequence"/>
</dbReference>
<keyword evidence="9" id="KW-0472">Membrane</keyword>
<evidence type="ECO:0000256" key="9">
    <source>
        <dbReference type="ARBA" id="ARBA00023136"/>
    </source>
</evidence>
<dbReference type="GO" id="GO:0045944">
    <property type="term" value="P:positive regulation of transcription by RNA polymerase II"/>
    <property type="evidence" value="ECO:0007669"/>
    <property type="project" value="UniProtKB-ARBA"/>
</dbReference>
<dbReference type="InterPro" id="IPR036390">
    <property type="entry name" value="WH_DNA-bd_sf"/>
</dbReference>
<keyword evidence="13" id="KW-0131">Cell cycle</keyword>
<evidence type="ECO:0000256" key="5">
    <source>
        <dbReference type="ARBA" id="ARBA00022491"/>
    </source>
</evidence>
<proteinExistence type="inferred from homology"/>
<evidence type="ECO:0000256" key="17">
    <source>
        <dbReference type="SAM" id="MobiDB-lite"/>
    </source>
</evidence>
<evidence type="ECO:0000256" key="8">
    <source>
        <dbReference type="ARBA" id="ARBA00023125"/>
    </source>
</evidence>
<keyword evidence="16" id="KW-0175">Coiled coil</keyword>
<dbReference type="GO" id="GO:0005634">
    <property type="term" value="C:nucleus"/>
    <property type="evidence" value="ECO:0007669"/>
    <property type="project" value="UniProtKB-SubCell"/>
</dbReference>
<evidence type="ECO:0000256" key="15">
    <source>
        <dbReference type="RuleBase" id="RU003796"/>
    </source>
</evidence>
<evidence type="ECO:0000256" key="6">
    <source>
        <dbReference type="ARBA" id="ARBA00023015"/>
    </source>
</evidence>
<feature type="compositionally biased region" description="Low complexity" evidence="17">
    <location>
        <begin position="1352"/>
        <end position="1373"/>
    </location>
</feature>
<dbReference type="FunFam" id="1.10.10.10:FF:000073">
    <property type="entry name" value="E2F transcription factor 8"/>
    <property type="match status" value="1"/>
</dbReference>
<dbReference type="Pfam" id="PF20649">
    <property type="entry name" value="COG5_C"/>
    <property type="match status" value="1"/>
</dbReference>
<dbReference type="GO" id="GO:0002040">
    <property type="term" value="P:sprouting angiogenesis"/>
    <property type="evidence" value="ECO:0007669"/>
    <property type="project" value="UniProtKB-ARBA"/>
</dbReference>
<dbReference type="Gene3D" id="1.10.10.10">
    <property type="entry name" value="Winged helix-like DNA-binding domain superfamily/Winged helix DNA-binding domain"/>
    <property type="match status" value="2"/>
</dbReference>
<dbReference type="InterPro" id="IPR019465">
    <property type="entry name" value="Cog5"/>
</dbReference>
<keyword evidence="11 15" id="KW-0804">Transcription</keyword>
<feature type="compositionally biased region" description="Basic and acidic residues" evidence="17">
    <location>
        <begin position="1323"/>
        <end position="1337"/>
    </location>
</feature>
<feature type="region of interest" description="Disordered" evidence="17">
    <location>
        <begin position="1314"/>
        <end position="1397"/>
    </location>
</feature>